<sequence length="74" mass="8235">MSYIEGGLMPIIALIFAGVVAYCAWVIRRDDTVLRGLFDRSAKARLSNIILWHKRAAIMSAVGFLVAVVAMIRR</sequence>
<dbReference type="RefSeq" id="WP_092960313.1">
    <property type="nucleotide sequence ID" value="NZ_CP047222.1"/>
</dbReference>
<organism evidence="2 3">
    <name type="scientific">Sphingobium yanoikuyae</name>
    <name type="common">Sphingomonas yanoikuyae</name>
    <dbReference type="NCBI Taxonomy" id="13690"/>
    <lineage>
        <taxon>Bacteria</taxon>
        <taxon>Pseudomonadati</taxon>
        <taxon>Pseudomonadota</taxon>
        <taxon>Alphaproteobacteria</taxon>
        <taxon>Sphingomonadales</taxon>
        <taxon>Sphingomonadaceae</taxon>
        <taxon>Sphingobium</taxon>
    </lineage>
</organism>
<name>A0A6P1GQD7_SPHYA</name>
<keyword evidence="1" id="KW-0472">Membrane</keyword>
<feature type="transmembrane region" description="Helical" evidence="1">
    <location>
        <begin position="56"/>
        <end position="72"/>
    </location>
</feature>
<geneLocation type="plasmid" evidence="2">
    <name>unnamed4</name>
</geneLocation>
<proteinExistence type="predicted"/>
<reference evidence="2 3" key="1">
    <citation type="submission" date="2019-12" db="EMBL/GenBank/DDBJ databases">
        <title>Functional and genomic insights into the Sphingobium yanoikuyae YC-JY1, a bacterium efficiently degrading bisphenol A.</title>
        <authorList>
            <person name="Jia Y."/>
            <person name="Li X."/>
            <person name="Wang J."/>
            <person name="Eltoukhy A."/>
            <person name="Lamraoui I."/>
            <person name="Yan Y."/>
        </authorList>
    </citation>
    <scope>NUCLEOTIDE SEQUENCE [LARGE SCALE GENOMIC DNA]</scope>
    <source>
        <strain evidence="2 3">YC-JY1</strain>
        <plasmid evidence="2 3">unnamed4</plasmid>
    </source>
</reference>
<evidence type="ECO:0000313" key="3">
    <source>
        <dbReference type="Proteomes" id="UP000464086"/>
    </source>
</evidence>
<dbReference type="AlphaFoldDB" id="A0A6P1GQD7"/>
<accession>A0A6P1GQD7</accession>
<evidence type="ECO:0000256" key="1">
    <source>
        <dbReference type="SAM" id="Phobius"/>
    </source>
</evidence>
<dbReference type="EMBL" id="CP047222">
    <property type="protein sequence ID" value="QHD70856.1"/>
    <property type="molecule type" value="Genomic_DNA"/>
</dbReference>
<gene>
    <name evidence="2" type="ORF">GS397_27535</name>
</gene>
<feature type="transmembrane region" description="Helical" evidence="1">
    <location>
        <begin position="7"/>
        <end position="27"/>
    </location>
</feature>
<evidence type="ECO:0000313" key="2">
    <source>
        <dbReference type="EMBL" id="QHD70856.1"/>
    </source>
</evidence>
<keyword evidence="1" id="KW-0812">Transmembrane</keyword>
<protein>
    <submittedName>
        <fullName evidence="2">Uncharacterized protein</fullName>
    </submittedName>
</protein>
<dbReference type="Proteomes" id="UP000464086">
    <property type="component" value="Plasmid unnamed4"/>
</dbReference>
<keyword evidence="1" id="KW-1133">Transmembrane helix</keyword>
<keyword evidence="2" id="KW-0614">Plasmid</keyword>